<dbReference type="GO" id="GO:0004722">
    <property type="term" value="F:protein serine/threonine phosphatase activity"/>
    <property type="evidence" value="ECO:0007669"/>
    <property type="project" value="InterPro"/>
</dbReference>
<evidence type="ECO:0000313" key="3">
    <source>
        <dbReference type="Proteomes" id="UP000594638"/>
    </source>
</evidence>
<dbReference type="Gramene" id="OE9A119091T1">
    <property type="protein sequence ID" value="OE9A119091C1"/>
    <property type="gene ID" value="OE9A119091"/>
</dbReference>
<name>A0A8S0UKI1_OLEEU</name>
<accession>A0A8S0UKI1</accession>
<dbReference type="EMBL" id="CACTIH010009040">
    <property type="protein sequence ID" value="CAA3020558.1"/>
    <property type="molecule type" value="Genomic_DNA"/>
</dbReference>
<sequence>MALVTPKKIIVSNCGDSRAVLYRNSVVIPLSIDHKIEESGGHVIFWDEARILGVLATSRAIVNGYLKPYVISESEVTITDGGG</sequence>
<evidence type="ECO:0000313" key="2">
    <source>
        <dbReference type="EMBL" id="CAA3020558.1"/>
    </source>
</evidence>
<dbReference type="InterPro" id="IPR001932">
    <property type="entry name" value="PPM-type_phosphatase-like_dom"/>
</dbReference>
<evidence type="ECO:0000259" key="1">
    <source>
        <dbReference type="PROSITE" id="PS51746"/>
    </source>
</evidence>
<dbReference type="PROSITE" id="PS51746">
    <property type="entry name" value="PPM_2"/>
    <property type="match status" value="1"/>
</dbReference>
<proteinExistence type="predicted"/>
<organism evidence="2 3">
    <name type="scientific">Olea europaea subsp. europaea</name>
    <dbReference type="NCBI Taxonomy" id="158383"/>
    <lineage>
        <taxon>Eukaryota</taxon>
        <taxon>Viridiplantae</taxon>
        <taxon>Streptophyta</taxon>
        <taxon>Embryophyta</taxon>
        <taxon>Tracheophyta</taxon>
        <taxon>Spermatophyta</taxon>
        <taxon>Magnoliopsida</taxon>
        <taxon>eudicotyledons</taxon>
        <taxon>Gunneridae</taxon>
        <taxon>Pentapetalae</taxon>
        <taxon>asterids</taxon>
        <taxon>lamiids</taxon>
        <taxon>Lamiales</taxon>
        <taxon>Oleaceae</taxon>
        <taxon>Oleeae</taxon>
        <taxon>Olea</taxon>
    </lineage>
</organism>
<dbReference type="InterPro" id="IPR015655">
    <property type="entry name" value="PP2C"/>
</dbReference>
<dbReference type="OrthoDB" id="10264738at2759"/>
<dbReference type="SUPFAM" id="SSF81606">
    <property type="entry name" value="PP2C-like"/>
    <property type="match status" value="1"/>
</dbReference>
<reference evidence="2 3" key="1">
    <citation type="submission" date="2019-12" db="EMBL/GenBank/DDBJ databases">
        <authorList>
            <person name="Alioto T."/>
            <person name="Alioto T."/>
            <person name="Gomez Garrido J."/>
        </authorList>
    </citation>
    <scope>NUCLEOTIDE SEQUENCE [LARGE SCALE GENOMIC DNA]</scope>
</reference>
<keyword evidence="3" id="KW-1185">Reference proteome</keyword>
<dbReference type="InterPro" id="IPR036457">
    <property type="entry name" value="PPM-type-like_dom_sf"/>
</dbReference>
<gene>
    <name evidence="2" type="ORF">OLEA9_A119091</name>
</gene>
<comment type="caution">
    <text evidence="2">The sequence shown here is derived from an EMBL/GenBank/DDBJ whole genome shotgun (WGS) entry which is preliminary data.</text>
</comment>
<dbReference type="Gene3D" id="3.60.40.10">
    <property type="entry name" value="PPM-type phosphatase domain"/>
    <property type="match status" value="1"/>
</dbReference>
<dbReference type="CDD" id="cd00143">
    <property type="entry name" value="PP2Cc"/>
    <property type="match status" value="1"/>
</dbReference>
<protein>
    <submittedName>
        <fullName evidence="2">Phosphatase 2C 37-like</fullName>
    </submittedName>
</protein>
<dbReference type="Proteomes" id="UP000594638">
    <property type="component" value="Unassembled WGS sequence"/>
</dbReference>
<feature type="domain" description="PPM-type phosphatase" evidence="1">
    <location>
        <begin position="1"/>
        <end position="83"/>
    </location>
</feature>
<dbReference type="AlphaFoldDB" id="A0A8S0UKI1"/>
<dbReference type="PANTHER" id="PTHR47992">
    <property type="entry name" value="PROTEIN PHOSPHATASE"/>
    <property type="match status" value="1"/>
</dbReference>
<dbReference type="Pfam" id="PF00481">
    <property type="entry name" value="PP2C"/>
    <property type="match status" value="1"/>
</dbReference>